<proteinExistence type="predicted"/>
<dbReference type="STRING" id="67356.AQJ84_16315"/>
<gene>
    <name evidence="2" type="ORF">ADK37_02600</name>
</gene>
<dbReference type="PATRIC" id="fig|67356.5.peg.563"/>
<sequence length="358" mass="36531">MIGVAGAGVLALVVTACGTGGSDSGTDSGKGTSEPAAPTALSVETTARNATWTFRSATHQLKVAPKRLARGSAADLADAHLDEDLKGKIPYYLTVTYTNTGSAALSQPAPQANFTVALADGTPGDAVSLWSSNPLATESGSSLPDNCDKTGPGSVAAGATATVCQIVMLPEGHEPATVAYADDASDTHLWKVGDGKGDDDGGRLLAAGTTGSSSYEDVTTKGVAVPIKVTPKSARAGSIADLGDYDLSDEQKKLVPWYVTLAYRNAGKVKLLPAMDTGVGLRTAGGREIQPVPLLDFSGSAEGEGIDQCRGSVPNTRLEPNSALTLCTIHLLPKGDRPAMISFTGEGKGATTLMWRAG</sequence>
<keyword evidence="3" id="KW-1185">Reference proteome</keyword>
<name>A0A0L8LYD9_9ACTN</name>
<accession>A0A0L8LYD9</accession>
<dbReference type="eggNOG" id="ENOG5031B0N">
    <property type="taxonomic scope" value="Bacteria"/>
</dbReference>
<dbReference type="EMBL" id="LGUS01000012">
    <property type="protein sequence ID" value="KOG43114.1"/>
    <property type="molecule type" value="Genomic_DNA"/>
</dbReference>
<evidence type="ECO:0000313" key="3">
    <source>
        <dbReference type="Proteomes" id="UP000037251"/>
    </source>
</evidence>
<dbReference type="Proteomes" id="UP000037251">
    <property type="component" value="Unassembled WGS sequence"/>
</dbReference>
<reference evidence="3" key="1">
    <citation type="submission" date="2015-07" db="EMBL/GenBank/DDBJ databases">
        <authorList>
            <person name="Ju K.-S."/>
            <person name="Doroghazi J.R."/>
            <person name="Metcalf W.W."/>
        </authorList>
    </citation>
    <scope>NUCLEOTIDE SEQUENCE [LARGE SCALE GENOMIC DNA]</scope>
    <source>
        <strain evidence="3">NRRL 2290</strain>
    </source>
</reference>
<feature type="region of interest" description="Disordered" evidence="1">
    <location>
        <begin position="21"/>
        <end position="40"/>
    </location>
</feature>
<evidence type="ECO:0000313" key="2">
    <source>
        <dbReference type="EMBL" id="KOG43114.1"/>
    </source>
</evidence>
<organism evidence="2 3">
    <name type="scientific">Streptomyces resistomycificus</name>
    <dbReference type="NCBI Taxonomy" id="67356"/>
    <lineage>
        <taxon>Bacteria</taxon>
        <taxon>Bacillati</taxon>
        <taxon>Actinomycetota</taxon>
        <taxon>Actinomycetes</taxon>
        <taxon>Kitasatosporales</taxon>
        <taxon>Streptomycetaceae</taxon>
        <taxon>Streptomyces</taxon>
        <taxon>Streptomyces aurantiacus group</taxon>
    </lineage>
</organism>
<protein>
    <submittedName>
        <fullName evidence="2">Uncharacterized protein</fullName>
    </submittedName>
</protein>
<dbReference type="OrthoDB" id="4226479at2"/>
<feature type="compositionally biased region" description="Low complexity" evidence="1">
    <location>
        <begin position="24"/>
        <end position="33"/>
    </location>
</feature>
<dbReference type="RefSeq" id="WP_030042110.1">
    <property type="nucleotide sequence ID" value="NZ_KL575613.1"/>
</dbReference>
<comment type="caution">
    <text evidence="2">The sequence shown here is derived from an EMBL/GenBank/DDBJ whole genome shotgun (WGS) entry which is preliminary data.</text>
</comment>
<dbReference type="AlphaFoldDB" id="A0A0L8LYD9"/>
<evidence type="ECO:0000256" key="1">
    <source>
        <dbReference type="SAM" id="MobiDB-lite"/>
    </source>
</evidence>